<dbReference type="Pfam" id="PF19054">
    <property type="entry name" value="DUF5753"/>
    <property type="match status" value="1"/>
</dbReference>
<evidence type="ECO:0000313" key="3">
    <source>
        <dbReference type="Proteomes" id="UP000199682"/>
    </source>
</evidence>
<dbReference type="Proteomes" id="UP000199682">
    <property type="component" value="Unassembled WGS sequence"/>
</dbReference>
<dbReference type="GO" id="GO:0003677">
    <property type="term" value="F:DNA binding"/>
    <property type="evidence" value="ECO:0007669"/>
    <property type="project" value="InterPro"/>
</dbReference>
<accession>A0A1G9W912</accession>
<dbReference type="PROSITE" id="PS50943">
    <property type="entry name" value="HTH_CROC1"/>
    <property type="match status" value="1"/>
</dbReference>
<dbReference type="EMBL" id="FNET01000027">
    <property type="protein sequence ID" value="SDM80757.1"/>
    <property type="molecule type" value="Genomic_DNA"/>
</dbReference>
<dbReference type="CDD" id="cd00093">
    <property type="entry name" value="HTH_XRE"/>
    <property type="match status" value="1"/>
</dbReference>
<organism evidence="2 3">
    <name type="scientific">Lentzea albidocapillata subsp. violacea</name>
    <dbReference type="NCBI Taxonomy" id="128104"/>
    <lineage>
        <taxon>Bacteria</taxon>
        <taxon>Bacillati</taxon>
        <taxon>Actinomycetota</taxon>
        <taxon>Actinomycetes</taxon>
        <taxon>Pseudonocardiales</taxon>
        <taxon>Pseudonocardiaceae</taxon>
        <taxon>Lentzea</taxon>
    </lineage>
</organism>
<feature type="domain" description="HTH cro/C1-type" evidence="1">
    <location>
        <begin position="17"/>
        <end position="71"/>
    </location>
</feature>
<evidence type="ECO:0000259" key="1">
    <source>
        <dbReference type="PROSITE" id="PS50943"/>
    </source>
</evidence>
<sequence>MPKRESNVVDREFGNGLRAANAKTGLTQRQLAEELDWDESKLSDLVNGKGGVTAHEVEVLLAYCRLSLAERRHLMALFLEAGEKGFILFPEDGVPDQLRTLINHEKESSAIVAWSMNLVSGLLQTHDYAYAVAQAGPHEKEDVPKVVAARMARAEILRPGRTFTFYVHQQALLLPVGGEEVWREQLAHLLRMSVRQYINFHVIPRSIGAHPGVSGDFRVMKFPKYPPLVFLDTLNCGLFFDDKETVALYEDRVKRLAAVALDREQSRAVIDDIWRASNDRLAQEQLQQHR</sequence>
<name>A0A1G9W912_9PSEU</name>
<dbReference type="InterPro" id="IPR001387">
    <property type="entry name" value="Cro/C1-type_HTH"/>
</dbReference>
<evidence type="ECO:0000313" key="2">
    <source>
        <dbReference type="EMBL" id="SDM80757.1"/>
    </source>
</evidence>
<dbReference type="SUPFAM" id="SSF47413">
    <property type="entry name" value="lambda repressor-like DNA-binding domains"/>
    <property type="match status" value="1"/>
</dbReference>
<dbReference type="InterPro" id="IPR043917">
    <property type="entry name" value="DUF5753"/>
</dbReference>
<dbReference type="Gene3D" id="1.10.260.40">
    <property type="entry name" value="lambda repressor-like DNA-binding domains"/>
    <property type="match status" value="1"/>
</dbReference>
<dbReference type="Pfam" id="PF13560">
    <property type="entry name" value="HTH_31"/>
    <property type="match status" value="1"/>
</dbReference>
<dbReference type="SMART" id="SM00530">
    <property type="entry name" value="HTH_XRE"/>
    <property type="match status" value="1"/>
</dbReference>
<proteinExistence type="predicted"/>
<gene>
    <name evidence="2" type="ORF">SAMN04488074_12738</name>
</gene>
<dbReference type="InterPro" id="IPR010982">
    <property type="entry name" value="Lambda_DNA-bd_dom_sf"/>
</dbReference>
<dbReference type="RefSeq" id="WP_090013913.1">
    <property type="nucleotide sequence ID" value="NZ_FNET01000027.1"/>
</dbReference>
<reference evidence="3" key="1">
    <citation type="submission" date="2016-10" db="EMBL/GenBank/DDBJ databases">
        <authorList>
            <person name="Varghese N."/>
            <person name="Submissions S."/>
        </authorList>
    </citation>
    <scope>NUCLEOTIDE SEQUENCE [LARGE SCALE GENOMIC DNA]</scope>
    <source>
        <strain evidence="3">DSM 44796</strain>
    </source>
</reference>
<protein>
    <submittedName>
        <fullName evidence="2">Helix-turn-helix domain-containing protein</fullName>
    </submittedName>
</protein>
<dbReference type="AlphaFoldDB" id="A0A1G9W912"/>